<dbReference type="OrthoDB" id="6359856at2759"/>
<feature type="compositionally biased region" description="Low complexity" evidence="1">
    <location>
        <begin position="252"/>
        <end position="266"/>
    </location>
</feature>
<sequence length="287" mass="33171">MKVKVIALLTLLALCVNESSSSAIPMWEYLSRDEKMSHLYSMFAKQVQAYCKEKLHENSSQCKHNMMMYGIIKLNDMEDSHLDQMDPYQRNANNILWNSMMNGPDYEKDDRQQYLQQEQYKQQNPSFIDEMTTGNEEATQYGSTNRYDHDDEYSNHLHDGAATNNNYAYVNKPHDLDNQEHLEQNTNYLMGSMVAYMMPDGTPVRDQSLNVYPVDDDRDDMTMGNKKMPTMEQLYDTIKTMDEEPKIIMELPPTSTTSTPTTTTSSQIDAAASSRTIRTLYGVYKIN</sequence>
<evidence type="ECO:0000313" key="3">
    <source>
        <dbReference type="EMBL" id="CRL06853.1"/>
    </source>
</evidence>
<keyword evidence="4" id="KW-1185">Reference proteome</keyword>
<keyword evidence="2" id="KW-0732">Signal</keyword>
<feature type="region of interest" description="Disordered" evidence="1">
    <location>
        <begin position="251"/>
        <end position="270"/>
    </location>
</feature>
<name>A0A1J1J348_9DIPT</name>
<dbReference type="EMBL" id="CVRI01000067">
    <property type="protein sequence ID" value="CRL06853.1"/>
    <property type="molecule type" value="Genomic_DNA"/>
</dbReference>
<organism evidence="3 4">
    <name type="scientific">Clunio marinus</name>
    <dbReference type="NCBI Taxonomy" id="568069"/>
    <lineage>
        <taxon>Eukaryota</taxon>
        <taxon>Metazoa</taxon>
        <taxon>Ecdysozoa</taxon>
        <taxon>Arthropoda</taxon>
        <taxon>Hexapoda</taxon>
        <taxon>Insecta</taxon>
        <taxon>Pterygota</taxon>
        <taxon>Neoptera</taxon>
        <taxon>Endopterygota</taxon>
        <taxon>Diptera</taxon>
        <taxon>Nematocera</taxon>
        <taxon>Chironomoidea</taxon>
        <taxon>Chironomidae</taxon>
        <taxon>Clunio</taxon>
    </lineage>
</organism>
<dbReference type="AlphaFoldDB" id="A0A1J1J348"/>
<feature type="signal peptide" evidence="2">
    <location>
        <begin position="1"/>
        <end position="23"/>
    </location>
</feature>
<gene>
    <name evidence="3" type="ORF">CLUMA_CG019591</name>
</gene>
<evidence type="ECO:0000256" key="1">
    <source>
        <dbReference type="SAM" id="MobiDB-lite"/>
    </source>
</evidence>
<protein>
    <submittedName>
        <fullName evidence="3">CLUMA_CG019591, isoform A</fullName>
    </submittedName>
</protein>
<dbReference type="Proteomes" id="UP000183832">
    <property type="component" value="Unassembled WGS sequence"/>
</dbReference>
<proteinExistence type="predicted"/>
<evidence type="ECO:0000256" key="2">
    <source>
        <dbReference type="SAM" id="SignalP"/>
    </source>
</evidence>
<feature type="chain" id="PRO_5012158990" evidence="2">
    <location>
        <begin position="24"/>
        <end position="287"/>
    </location>
</feature>
<reference evidence="3 4" key="1">
    <citation type="submission" date="2015-04" db="EMBL/GenBank/DDBJ databases">
        <authorList>
            <person name="Syromyatnikov M.Y."/>
            <person name="Popov V.N."/>
        </authorList>
    </citation>
    <scope>NUCLEOTIDE SEQUENCE [LARGE SCALE GENOMIC DNA]</scope>
</reference>
<evidence type="ECO:0000313" key="4">
    <source>
        <dbReference type="Proteomes" id="UP000183832"/>
    </source>
</evidence>
<accession>A0A1J1J348</accession>